<dbReference type="EMBL" id="SMFZ01000002">
    <property type="protein sequence ID" value="TCK21606.1"/>
    <property type="molecule type" value="Genomic_DNA"/>
</dbReference>
<evidence type="ECO:0000256" key="1">
    <source>
        <dbReference type="SAM" id="SignalP"/>
    </source>
</evidence>
<gene>
    <name evidence="2" type="ORF">EV378_5595</name>
</gene>
<comment type="caution">
    <text evidence="2">The sequence shown here is derived from an EMBL/GenBank/DDBJ whole genome shotgun (WGS) entry which is preliminary data.</text>
</comment>
<proteinExistence type="predicted"/>
<feature type="chain" id="PRO_5039113729" description="Lumazine-binding protein" evidence="1">
    <location>
        <begin position="20"/>
        <end position="155"/>
    </location>
</feature>
<dbReference type="Pfam" id="PF12893">
    <property type="entry name" value="Lumazine_bd_2"/>
    <property type="match status" value="1"/>
</dbReference>
<dbReference type="Gene3D" id="3.10.450.50">
    <property type="match status" value="1"/>
</dbReference>
<keyword evidence="3" id="KW-1185">Reference proteome</keyword>
<sequence>MLPRLVRLAAPVLALGLLAGCSGGGGGDAPPAPDASAQARDAVTATFTAYSQALLRRDFTTACLSLTDDAKKALVADLNQRNIPAQTCEQSYAALYATDAATALDEQGRTITVTDVKVDGASASLTYSGSVKGKQLTQTLRAVQVAGGWQIAPGA</sequence>
<dbReference type="OrthoDB" id="3577349at2"/>
<evidence type="ECO:0008006" key="4">
    <source>
        <dbReference type="Google" id="ProtNLM"/>
    </source>
</evidence>
<evidence type="ECO:0000313" key="3">
    <source>
        <dbReference type="Proteomes" id="UP000295560"/>
    </source>
</evidence>
<dbReference type="PROSITE" id="PS51257">
    <property type="entry name" value="PROKAR_LIPOPROTEIN"/>
    <property type="match status" value="1"/>
</dbReference>
<feature type="signal peptide" evidence="1">
    <location>
        <begin position="1"/>
        <end position="19"/>
    </location>
</feature>
<protein>
    <recommendedName>
        <fullName evidence="4">Lumazine-binding protein</fullName>
    </recommendedName>
</protein>
<dbReference type="InterPro" id="IPR032710">
    <property type="entry name" value="NTF2-like_dom_sf"/>
</dbReference>
<dbReference type="InterPro" id="IPR039437">
    <property type="entry name" value="FrzH/put_lumazine-bd"/>
</dbReference>
<dbReference type="RefSeq" id="WP_132430337.1">
    <property type="nucleotide sequence ID" value="NZ_SMFZ01000002.1"/>
</dbReference>
<evidence type="ECO:0000313" key="2">
    <source>
        <dbReference type="EMBL" id="TCK21606.1"/>
    </source>
</evidence>
<organism evidence="2 3">
    <name type="scientific">Pseudonocardia endophytica</name>
    <dbReference type="NCBI Taxonomy" id="401976"/>
    <lineage>
        <taxon>Bacteria</taxon>
        <taxon>Bacillati</taxon>
        <taxon>Actinomycetota</taxon>
        <taxon>Actinomycetes</taxon>
        <taxon>Pseudonocardiales</taxon>
        <taxon>Pseudonocardiaceae</taxon>
        <taxon>Pseudonocardia</taxon>
    </lineage>
</organism>
<dbReference type="AlphaFoldDB" id="A0A4V2PHQ1"/>
<accession>A0A4V2PHQ1</accession>
<name>A0A4V2PHQ1_PSEEN</name>
<keyword evidence="1" id="KW-0732">Signal</keyword>
<dbReference type="Proteomes" id="UP000295560">
    <property type="component" value="Unassembled WGS sequence"/>
</dbReference>
<reference evidence="2 3" key="1">
    <citation type="submission" date="2019-03" db="EMBL/GenBank/DDBJ databases">
        <title>Sequencing the genomes of 1000 actinobacteria strains.</title>
        <authorList>
            <person name="Klenk H.-P."/>
        </authorList>
    </citation>
    <scope>NUCLEOTIDE SEQUENCE [LARGE SCALE GENOMIC DNA]</scope>
    <source>
        <strain evidence="2 3">DSM 44969</strain>
    </source>
</reference>
<dbReference type="SUPFAM" id="SSF54427">
    <property type="entry name" value="NTF2-like"/>
    <property type="match status" value="1"/>
</dbReference>